<dbReference type="Pfam" id="PF13384">
    <property type="entry name" value="HTH_23"/>
    <property type="match status" value="1"/>
</dbReference>
<dbReference type="SUPFAM" id="SSF46689">
    <property type="entry name" value="Homeodomain-like"/>
    <property type="match status" value="1"/>
</dbReference>
<accession>A0A2T2XET7</accession>
<gene>
    <name evidence="1" type="ORF">C7B46_11500</name>
</gene>
<organism evidence="1 2">
    <name type="scientific">Sulfobacillus benefaciens</name>
    <dbReference type="NCBI Taxonomy" id="453960"/>
    <lineage>
        <taxon>Bacteria</taxon>
        <taxon>Bacillati</taxon>
        <taxon>Bacillota</taxon>
        <taxon>Clostridia</taxon>
        <taxon>Eubacteriales</taxon>
        <taxon>Clostridiales Family XVII. Incertae Sedis</taxon>
        <taxon>Sulfobacillus</taxon>
    </lineage>
</organism>
<evidence type="ECO:0000313" key="2">
    <source>
        <dbReference type="Proteomes" id="UP000242972"/>
    </source>
</evidence>
<name>A0A2T2XET7_9FIRM</name>
<dbReference type="EMBL" id="PXYW01000028">
    <property type="protein sequence ID" value="PSR33021.1"/>
    <property type="molecule type" value="Genomic_DNA"/>
</dbReference>
<comment type="caution">
    <text evidence="1">The sequence shown here is derived from an EMBL/GenBank/DDBJ whole genome shotgun (WGS) entry which is preliminary data.</text>
</comment>
<proteinExistence type="predicted"/>
<dbReference type="Gene3D" id="1.10.10.60">
    <property type="entry name" value="Homeodomain-like"/>
    <property type="match status" value="1"/>
</dbReference>
<reference evidence="1 2" key="1">
    <citation type="journal article" date="2014" name="BMC Genomics">
        <title>Comparison of environmental and isolate Sulfobacillus genomes reveals diverse carbon, sulfur, nitrogen, and hydrogen metabolisms.</title>
        <authorList>
            <person name="Justice N.B."/>
            <person name="Norman A."/>
            <person name="Brown C.T."/>
            <person name="Singh A."/>
            <person name="Thomas B.C."/>
            <person name="Banfield J.F."/>
        </authorList>
    </citation>
    <scope>NUCLEOTIDE SEQUENCE [LARGE SCALE GENOMIC DNA]</scope>
    <source>
        <strain evidence="1">AMDSBA4</strain>
    </source>
</reference>
<dbReference type="InterPro" id="IPR009057">
    <property type="entry name" value="Homeodomain-like_sf"/>
</dbReference>
<dbReference type="AlphaFoldDB" id="A0A2T2XET7"/>
<evidence type="ECO:0000313" key="1">
    <source>
        <dbReference type="EMBL" id="PSR33021.1"/>
    </source>
</evidence>
<protein>
    <submittedName>
        <fullName evidence="1">Uncharacterized protein</fullName>
    </submittedName>
</protein>
<dbReference type="Proteomes" id="UP000242972">
    <property type="component" value="Unassembled WGS sequence"/>
</dbReference>
<sequence length="109" mass="12822">MVAKTDLVRGQWSAAERQNLVTLYAQGLPYHQIARELGRSLGSVHKQAQRLQIRGRHRWWTMREIALIRQHRSVLRLAQELGRSYASVASARYRAKRCAYVQEELWDTY</sequence>